<evidence type="ECO:0000256" key="2">
    <source>
        <dbReference type="ARBA" id="ARBA00022840"/>
    </source>
</evidence>
<accession>A0ABD3QKJ5</accession>
<dbReference type="InterPro" id="IPR003959">
    <property type="entry name" value="ATPase_AAA_core"/>
</dbReference>
<feature type="region of interest" description="Disordered" evidence="3">
    <location>
        <begin position="84"/>
        <end position="108"/>
    </location>
</feature>
<feature type="region of interest" description="Disordered" evidence="3">
    <location>
        <begin position="354"/>
        <end position="378"/>
    </location>
</feature>
<dbReference type="GO" id="GO:0005524">
    <property type="term" value="F:ATP binding"/>
    <property type="evidence" value="ECO:0007669"/>
    <property type="project" value="UniProtKB-KW"/>
</dbReference>
<keyword evidence="1" id="KW-0547">Nucleotide-binding</keyword>
<keyword evidence="6" id="KW-1185">Reference proteome</keyword>
<dbReference type="EMBL" id="JALLAZ020000207">
    <property type="protein sequence ID" value="KAL3800890.1"/>
    <property type="molecule type" value="Genomic_DNA"/>
</dbReference>
<dbReference type="SMART" id="SM00382">
    <property type="entry name" value="AAA"/>
    <property type="match status" value="2"/>
</dbReference>
<dbReference type="AlphaFoldDB" id="A0ABD3QKJ5"/>
<feature type="domain" description="AAA+ ATPase" evidence="4">
    <location>
        <begin position="654"/>
        <end position="803"/>
    </location>
</feature>
<evidence type="ECO:0000313" key="5">
    <source>
        <dbReference type="EMBL" id="KAL3800890.1"/>
    </source>
</evidence>
<dbReference type="InterPro" id="IPR050168">
    <property type="entry name" value="AAA_ATPase_domain"/>
</dbReference>
<feature type="compositionally biased region" description="Basic residues" evidence="3">
    <location>
        <begin position="160"/>
        <end position="178"/>
    </location>
</feature>
<dbReference type="PANTHER" id="PTHR23077:SF171">
    <property type="entry name" value="NUCLEAR VALOSIN-CONTAINING PROTEIN-LIKE"/>
    <property type="match status" value="1"/>
</dbReference>
<keyword evidence="2" id="KW-0067">ATP-binding</keyword>
<dbReference type="InterPro" id="IPR003593">
    <property type="entry name" value="AAA+_ATPase"/>
</dbReference>
<evidence type="ECO:0000256" key="1">
    <source>
        <dbReference type="ARBA" id="ARBA00022741"/>
    </source>
</evidence>
<dbReference type="Pfam" id="PF00004">
    <property type="entry name" value="AAA"/>
    <property type="match status" value="2"/>
</dbReference>
<feature type="region of interest" description="Disordered" evidence="3">
    <location>
        <begin position="160"/>
        <end position="182"/>
    </location>
</feature>
<dbReference type="SUPFAM" id="SSF52540">
    <property type="entry name" value="P-loop containing nucleoside triphosphate hydrolases"/>
    <property type="match status" value="2"/>
</dbReference>
<feature type="region of interest" description="Disordered" evidence="3">
    <location>
        <begin position="23"/>
        <end position="53"/>
    </location>
</feature>
<protein>
    <recommendedName>
        <fullName evidence="4">AAA+ ATPase domain-containing protein</fullName>
    </recommendedName>
</protein>
<sequence>MPDVDDLLFLLRIVSDPDGLVAIESARRGDDDDDDDDDDGPTQSSSSRRRTLASLPALRRDLASSFGGLRDALLRNESARKGGMARRGWGRRRMRPSPGGRVDDDDDEDDEDAIILAAASLVGVERAATTARECARAYLESAGGCAAALRHTWWRRRSPIPSRRSSRAASSRRRRDHRGCRDENKISDLERAGRVLATQLVDQIALETRLSKSMLSFLDDELHRTDVDVGATSERMRVWRDSVMLATRIDMSLWDRVGRELRDESVVAHSERRGEEDEDGNDGSFVAPIEAFDGGEAPPPARIATSSSTTLVSGGFVVRDRGRWDDDDGADASLRERILSTASVEEAVETFARGRGTGGEEEGRCTRRNPTNNDDAVSSSARAAAWEVGWDEGSAIMTSILLVGDEGCGKTHALDAIQRRHSSSSDEARSVEILRPHPVVDMVGCTIGSTEDRVVALFSYAFERAGGGRKCLVVLDDVDRMFSMSDNVEDDGMSVADSRYHVGRRCKALFVTILDALRGYRSSASEHDGHLLVLCTARSGCGEVAGRFDRIFRMGPPDDERRRRMILSCLSPGTDDGDFVAEDTAESKNDGIEAMISLVSRHSSLRGGSLEGVVDVKVCTPEELQSKLITDENGDVIMPLLGTEVRRVVHARPIRVGALLAGAPGTGKTSLVYHSAAVAAKMARVSLLDVSATSLIHKEIGGSERAVQRLFAAVRAAAPCILLIDGIESVAPVRGNDTTTEGTMDRVLSTFLTEMDGIEDGGDGASSGGNVAVIGVTHRPDMIDPALLRPGRLEKTITLGAPEYRARKEIVARQIEDIDFDFSSAGYFDAKNKDELSSFVANETTGMSAVEVIAICREASMVCLRELDFETTTKPSLRYNHFKRAITIMKGKVGA</sequence>
<organism evidence="5 6">
    <name type="scientific">Stephanodiscus triporus</name>
    <dbReference type="NCBI Taxonomy" id="2934178"/>
    <lineage>
        <taxon>Eukaryota</taxon>
        <taxon>Sar</taxon>
        <taxon>Stramenopiles</taxon>
        <taxon>Ochrophyta</taxon>
        <taxon>Bacillariophyta</taxon>
        <taxon>Coscinodiscophyceae</taxon>
        <taxon>Thalassiosirophycidae</taxon>
        <taxon>Stephanodiscales</taxon>
        <taxon>Stephanodiscaceae</taxon>
        <taxon>Stephanodiscus</taxon>
    </lineage>
</organism>
<evidence type="ECO:0000259" key="4">
    <source>
        <dbReference type="SMART" id="SM00382"/>
    </source>
</evidence>
<dbReference type="Gene3D" id="3.40.50.300">
    <property type="entry name" value="P-loop containing nucleotide triphosphate hydrolases"/>
    <property type="match status" value="2"/>
</dbReference>
<dbReference type="Proteomes" id="UP001530315">
    <property type="component" value="Unassembled WGS sequence"/>
</dbReference>
<proteinExistence type="predicted"/>
<feature type="compositionally biased region" description="Low complexity" evidence="3">
    <location>
        <begin position="41"/>
        <end position="53"/>
    </location>
</feature>
<feature type="compositionally biased region" description="Acidic residues" evidence="3">
    <location>
        <begin position="31"/>
        <end position="40"/>
    </location>
</feature>
<feature type="domain" description="AAA+ ATPase" evidence="4">
    <location>
        <begin position="396"/>
        <end position="558"/>
    </location>
</feature>
<gene>
    <name evidence="5" type="ORF">ACHAW5_002041</name>
</gene>
<comment type="caution">
    <text evidence="5">The sequence shown here is derived from an EMBL/GenBank/DDBJ whole genome shotgun (WGS) entry which is preliminary data.</text>
</comment>
<dbReference type="PANTHER" id="PTHR23077">
    <property type="entry name" value="AAA-FAMILY ATPASE"/>
    <property type="match status" value="1"/>
</dbReference>
<name>A0ABD3QKJ5_9STRA</name>
<dbReference type="InterPro" id="IPR027417">
    <property type="entry name" value="P-loop_NTPase"/>
</dbReference>
<evidence type="ECO:0000313" key="6">
    <source>
        <dbReference type="Proteomes" id="UP001530315"/>
    </source>
</evidence>
<evidence type="ECO:0000256" key="3">
    <source>
        <dbReference type="SAM" id="MobiDB-lite"/>
    </source>
</evidence>
<dbReference type="Gene3D" id="1.10.8.60">
    <property type="match status" value="1"/>
</dbReference>
<reference evidence="5 6" key="1">
    <citation type="submission" date="2024-10" db="EMBL/GenBank/DDBJ databases">
        <title>Updated reference genomes for cyclostephanoid diatoms.</title>
        <authorList>
            <person name="Roberts W.R."/>
            <person name="Alverson A.J."/>
        </authorList>
    </citation>
    <scope>NUCLEOTIDE SEQUENCE [LARGE SCALE GENOMIC DNA]</scope>
    <source>
        <strain evidence="5 6">AJA276-08</strain>
    </source>
</reference>